<keyword evidence="5" id="KW-0238">DNA-binding</keyword>
<comment type="subcellular location">
    <subcellularLocation>
        <location evidence="1">Nucleus</location>
    </subcellularLocation>
</comment>
<evidence type="ECO:0000313" key="10">
    <source>
        <dbReference type="RefSeq" id="XP_027093789.1"/>
    </source>
</evidence>
<keyword evidence="4" id="KW-0862">Zinc</keyword>
<feature type="domain" description="hAT-like transposase RNase-H fold" evidence="8">
    <location>
        <begin position="208"/>
        <end position="308"/>
    </location>
</feature>
<reference evidence="9" key="1">
    <citation type="journal article" date="2025" name="Foods">
        <title>Unveiling the Microbial Signatures of Arabica Coffee Cherries: Insights into Ripeness Specific Diversity, Functional Traits, and Implications for Quality and Safety.</title>
        <authorList>
            <consortium name="RefSeq"/>
            <person name="Tenea G.N."/>
            <person name="Cifuentes V."/>
            <person name="Reyes P."/>
            <person name="Cevallos-Vallejos M."/>
        </authorList>
    </citation>
    <scope>NUCLEOTIDE SEQUENCE [LARGE SCALE GENOMIC DNA]</scope>
</reference>
<protein>
    <submittedName>
        <fullName evidence="10">Zinc finger BED domain-containing protein RICESLEEPER 2-like</fullName>
    </submittedName>
</protein>
<dbReference type="OrthoDB" id="2610923at2759"/>
<evidence type="ECO:0000313" key="9">
    <source>
        <dbReference type="Proteomes" id="UP001652660"/>
    </source>
</evidence>
<evidence type="ECO:0000256" key="5">
    <source>
        <dbReference type="ARBA" id="ARBA00023125"/>
    </source>
</evidence>
<name>A0A6P6UT45_COFAR</name>
<accession>A0A6P6UT45</accession>
<proteinExistence type="predicted"/>
<dbReference type="GO" id="GO:0005634">
    <property type="term" value="C:nucleus"/>
    <property type="evidence" value="ECO:0007669"/>
    <property type="project" value="UniProtKB-SubCell"/>
</dbReference>
<dbReference type="Pfam" id="PF14372">
    <property type="entry name" value="hAT-like_RNase-H"/>
    <property type="match status" value="1"/>
</dbReference>
<reference evidence="10" key="2">
    <citation type="submission" date="2025-08" db="UniProtKB">
        <authorList>
            <consortium name="RefSeq"/>
        </authorList>
    </citation>
    <scope>IDENTIFICATION</scope>
    <source>
        <tissue evidence="10">Leaves</tissue>
    </source>
</reference>
<keyword evidence="2" id="KW-0479">Metal-binding</keyword>
<organism evidence="9 10">
    <name type="scientific">Coffea arabica</name>
    <name type="common">Arabian coffee</name>
    <dbReference type="NCBI Taxonomy" id="13443"/>
    <lineage>
        <taxon>Eukaryota</taxon>
        <taxon>Viridiplantae</taxon>
        <taxon>Streptophyta</taxon>
        <taxon>Embryophyta</taxon>
        <taxon>Tracheophyta</taxon>
        <taxon>Spermatophyta</taxon>
        <taxon>Magnoliopsida</taxon>
        <taxon>eudicotyledons</taxon>
        <taxon>Gunneridae</taxon>
        <taxon>Pentapetalae</taxon>
        <taxon>asterids</taxon>
        <taxon>lamiids</taxon>
        <taxon>Gentianales</taxon>
        <taxon>Rubiaceae</taxon>
        <taxon>Ixoroideae</taxon>
        <taxon>Gardenieae complex</taxon>
        <taxon>Bertiereae - Coffeeae clade</taxon>
        <taxon>Coffeeae</taxon>
        <taxon>Coffea</taxon>
    </lineage>
</organism>
<gene>
    <name evidence="10" type="primary">LOC113714195</name>
</gene>
<evidence type="ECO:0000256" key="3">
    <source>
        <dbReference type="ARBA" id="ARBA00022771"/>
    </source>
</evidence>
<evidence type="ECO:0000256" key="4">
    <source>
        <dbReference type="ARBA" id="ARBA00022833"/>
    </source>
</evidence>
<evidence type="ECO:0000259" key="8">
    <source>
        <dbReference type="Pfam" id="PF14372"/>
    </source>
</evidence>
<dbReference type="GO" id="GO:0008270">
    <property type="term" value="F:zinc ion binding"/>
    <property type="evidence" value="ECO:0007669"/>
    <property type="project" value="UniProtKB-KW"/>
</dbReference>
<dbReference type="RefSeq" id="XP_027093789.1">
    <property type="nucleotide sequence ID" value="XM_027237988.1"/>
</dbReference>
<evidence type="ECO:0000256" key="2">
    <source>
        <dbReference type="ARBA" id="ARBA00022723"/>
    </source>
</evidence>
<dbReference type="InterPro" id="IPR052035">
    <property type="entry name" value="ZnF_BED_domain_contain"/>
</dbReference>
<evidence type="ECO:0000256" key="7">
    <source>
        <dbReference type="SAM" id="MobiDB-lite"/>
    </source>
</evidence>
<dbReference type="Proteomes" id="UP001652660">
    <property type="component" value="Chromosome 10c"/>
</dbReference>
<dbReference type="PANTHER" id="PTHR46481">
    <property type="entry name" value="ZINC FINGER BED DOMAIN-CONTAINING PROTEIN 4"/>
    <property type="match status" value="1"/>
</dbReference>
<dbReference type="AlphaFoldDB" id="A0A6P6UT45"/>
<dbReference type="InterPro" id="IPR025525">
    <property type="entry name" value="hAT-like_transposase_RNase-H"/>
</dbReference>
<keyword evidence="3" id="KW-0863">Zinc-finger</keyword>
<evidence type="ECO:0000256" key="6">
    <source>
        <dbReference type="ARBA" id="ARBA00023242"/>
    </source>
</evidence>
<dbReference type="PANTHER" id="PTHR46481:SF10">
    <property type="entry name" value="ZINC FINGER BED DOMAIN-CONTAINING PROTEIN 39"/>
    <property type="match status" value="1"/>
</dbReference>
<keyword evidence="6" id="KW-0539">Nucleus</keyword>
<evidence type="ECO:0000256" key="1">
    <source>
        <dbReference type="ARBA" id="ARBA00004123"/>
    </source>
</evidence>
<dbReference type="SUPFAM" id="SSF53098">
    <property type="entry name" value="Ribonuclease H-like"/>
    <property type="match status" value="1"/>
</dbReference>
<feature type="region of interest" description="Disordered" evidence="7">
    <location>
        <begin position="319"/>
        <end position="347"/>
    </location>
</feature>
<dbReference type="InterPro" id="IPR012337">
    <property type="entry name" value="RNaseH-like_sf"/>
</dbReference>
<keyword evidence="9" id="KW-1185">Reference proteome</keyword>
<dbReference type="GO" id="GO:0003677">
    <property type="term" value="F:DNA binding"/>
    <property type="evidence" value="ECO:0007669"/>
    <property type="project" value="UniProtKB-KW"/>
</dbReference>
<sequence>MVVIGHFIDSDWVLQKHVLNFCNVPPPHTGVIITDALSKCFIDWGIKNKVSSITVNNASYNNVCIRRLREDFSLKKRLSIGGKIFHVRCCAHILNLLVQDSLGQLGGVIDVVREGIKYLNNSESRLLEFAKIKKQLQLPSRKLILDCLTRWNSTYLMLASGLEFKDVFPRYADIDPGFHYVSTDFEWMKMEEVYKFLGIFHEITVIISGSEYPTANIFLVELYRIKELLNEKVLDHFEHIRAMAGSMSAKFDKYWGESNVLLSLGAISDPIYKIFLINHVFLVIYGEDAAPKFMAEIKDILYEFYNEYVDCHNVSHSEQQQRQVVKRRQNEGSSFSSKKQKMTGPPF</sequence>
<dbReference type="GeneID" id="113714195"/>